<feature type="compositionally biased region" description="Polar residues" evidence="1">
    <location>
        <begin position="432"/>
        <end position="441"/>
    </location>
</feature>
<feature type="compositionally biased region" description="Polar residues" evidence="1">
    <location>
        <begin position="449"/>
        <end position="465"/>
    </location>
</feature>
<dbReference type="AlphaFoldDB" id="A0A0D9W3P6"/>
<keyword evidence="3" id="KW-1185">Reference proteome</keyword>
<feature type="region of interest" description="Disordered" evidence="1">
    <location>
        <begin position="294"/>
        <end position="313"/>
    </location>
</feature>
<organism evidence="2 3">
    <name type="scientific">Leersia perrieri</name>
    <dbReference type="NCBI Taxonomy" id="77586"/>
    <lineage>
        <taxon>Eukaryota</taxon>
        <taxon>Viridiplantae</taxon>
        <taxon>Streptophyta</taxon>
        <taxon>Embryophyta</taxon>
        <taxon>Tracheophyta</taxon>
        <taxon>Spermatophyta</taxon>
        <taxon>Magnoliopsida</taxon>
        <taxon>Liliopsida</taxon>
        <taxon>Poales</taxon>
        <taxon>Poaceae</taxon>
        <taxon>BOP clade</taxon>
        <taxon>Oryzoideae</taxon>
        <taxon>Oryzeae</taxon>
        <taxon>Oryzinae</taxon>
        <taxon>Leersia</taxon>
    </lineage>
</organism>
<reference evidence="2" key="3">
    <citation type="submission" date="2015-04" db="UniProtKB">
        <authorList>
            <consortium name="EnsemblPlants"/>
        </authorList>
    </citation>
    <scope>IDENTIFICATION</scope>
</reference>
<dbReference type="PANTHER" id="PTHR21402:SF10">
    <property type="entry name" value="U11_U12 SMALL NUCLEAR RIBONUCLEOPROTEIN 48 KDA PROTEIN"/>
    <property type="match status" value="1"/>
</dbReference>
<name>A0A0D9W3P6_9ORYZ</name>
<evidence type="ECO:0000313" key="2">
    <source>
        <dbReference type="EnsemblPlants" id="LPERR04G05710.3"/>
    </source>
</evidence>
<reference evidence="3" key="2">
    <citation type="submission" date="2013-12" db="EMBL/GenBank/DDBJ databases">
        <authorList>
            <person name="Yu Y."/>
            <person name="Lee S."/>
            <person name="de Baynast K."/>
            <person name="Wissotski M."/>
            <person name="Liu L."/>
            <person name="Talag J."/>
            <person name="Goicoechea J."/>
            <person name="Angelova A."/>
            <person name="Jetty R."/>
            <person name="Kudrna D."/>
            <person name="Golser W."/>
            <person name="Rivera L."/>
            <person name="Zhang J."/>
            <person name="Wing R."/>
        </authorList>
    </citation>
    <scope>NUCLEOTIDE SEQUENCE</scope>
</reference>
<feature type="compositionally biased region" description="Basic and acidic residues" evidence="1">
    <location>
        <begin position="341"/>
        <end position="371"/>
    </location>
</feature>
<dbReference type="EnsemblPlants" id="LPERR04G05710.3">
    <property type="protein sequence ID" value="LPERR04G05710.3"/>
    <property type="gene ID" value="LPERR04G05710"/>
</dbReference>
<feature type="region of interest" description="Disordered" evidence="1">
    <location>
        <begin position="334"/>
        <end position="466"/>
    </location>
</feature>
<feature type="compositionally biased region" description="Polar residues" evidence="1">
    <location>
        <begin position="300"/>
        <end position="312"/>
    </location>
</feature>
<proteinExistence type="predicted"/>
<dbReference type="Proteomes" id="UP000032180">
    <property type="component" value="Chromosome 4"/>
</dbReference>
<reference evidence="2 3" key="1">
    <citation type="submission" date="2012-08" db="EMBL/GenBank/DDBJ databases">
        <title>Oryza genome evolution.</title>
        <authorList>
            <person name="Wing R.A."/>
        </authorList>
    </citation>
    <scope>NUCLEOTIDE SEQUENCE</scope>
</reference>
<evidence type="ECO:0000313" key="3">
    <source>
        <dbReference type="Proteomes" id="UP000032180"/>
    </source>
</evidence>
<accession>A0A0D9W3P6</accession>
<dbReference type="PANTHER" id="PTHR21402">
    <property type="entry name" value="GAMETOCYTE SPECIFIC FACTOR 1-RELATED"/>
    <property type="match status" value="1"/>
</dbReference>
<sequence>MRRWVVASSPRYGGGVVIDAATGDHVLVLVRLCLNAAAAEACRSLETERVRSGEEDGGSGFGDDPRELRFECPRLVEGVVWLGAQLRILYGEGSGRLFAIAAVREAILRAGSRLVVGVGGSGEGGEAGASGGESVQGSDFGNVGTSSVYVSQVAAAVAALHERFSLEEKIKALRAPRRSKYQLLLEYSQALERGHEERLKRPNYRTILEYDGVISRQVDSQESGRAKTREELLAEERDYKRRRMSYRGKKLKRNPKEILRDIIDEHMEEIKHAGGIGCLVDTPGGIALSMLKDNSHEGTHQGSFDPTSSSYSKEVLGHQSASCAKSTCDDTFGIVSSRNHGMRDSVKDLRNGNRQREYQKVSDHDNRRINDSESTVDQRYSHQHENSRRQRNSNDHRKYDYKYKKDGSDYYSESSGCTRGSSEREYGRMSGVRSNDISTASHTRHRSVSVIQDQFSDRYNPQSAYSDRDPATIMLYEGSAGQREIYHDEKRNVKCCESRNMDDGRRGYHVVWMQPFEVGNIMDSEVPGIILISLQDSKVQVYRSAIIITVKIHPCPSGANAIIVEFTSGLTGAGATFFTANVVVGTGCTL</sequence>
<dbReference type="InterPro" id="IPR051591">
    <property type="entry name" value="UPF0224_FAM112_RNA_Proc"/>
</dbReference>
<feature type="compositionally biased region" description="Basic and acidic residues" evidence="1">
    <location>
        <begin position="379"/>
        <end position="408"/>
    </location>
</feature>
<protein>
    <submittedName>
        <fullName evidence="2">Uncharacterized protein</fullName>
    </submittedName>
</protein>
<evidence type="ECO:0000256" key="1">
    <source>
        <dbReference type="SAM" id="MobiDB-lite"/>
    </source>
</evidence>
<dbReference type="Gramene" id="LPERR04G05710.3">
    <property type="protein sequence ID" value="LPERR04G05710.3"/>
    <property type="gene ID" value="LPERR04G05710"/>
</dbReference>